<evidence type="ECO:0000256" key="3">
    <source>
        <dbReference type="ARBA" id="ARBA00022692"/>
    </source>
</evidence>
<sequence length="132" mass="14167">MKDKPQKAFVKDVIRKTLLLAVALSLILVGLGYTTWAKGFALGSLASVLNFFMMASFLPRLLGVKRGRAEALSLFSIIIRFAVMGAALAVSISFPQTFSIYACVPGLFAVQVCLVVNHFLPDWLVAKASGSG</sequence>
<evidence type="ECO:0000256" key="4">
    <source>
        <dbReference type="ARBA" id="ARBA00022989"/>
    </source>
</evidence>
<dbReference type="InterPro" id="IPR005598">
    <property type="entry name" value="ATP_synth_I"/>
</dbReference>
<feature type="transmembrane region" description="Helical" evidence="6">
    <location>
        <begin position="98"/>
        <end position="120"/>
    </location>
</feature>
<evidence type="ECO:0008006" key="9">
    <source>
        <dbReference type="Google" id="ProtNLM"/>
    </source>
</evidence>
<dbReference type="AlphaFoldDB" id="A0A0D2I0P8"/>
<dbReference type="Proteomes" id="UP000032233">
    <property type="component" value="Unassembled WGS sequence"/>
</dbReference>
<evidence type="ECO:0000256" key="2">
    <source>
        <dbReference type="ARBA" id="ARBA00022475"/>
    </source>
</evidence>
<accession>A0A0D2I0P8</accession>
<dbReference type="InParanoid" id="A0A0D2I0P8"/>
<reference evidence="7 8" key="1">
    <citation type="submission" date="2013-11" db="EMBL/GenBank/DDBJ databases">
        <title>Metagenomic analysis of a methanogenic consortium involved in long chain n-alkane degradation.</title>
        <authorList>
            <person name="Davidova I.A."/>
            <person name="Callaghan A.V."/>
            <person name="Wawrik B."/>
            <person name="Pruitt S."/>
            <person name="Marks C."/>
            <person name="Duncan K.E."/>
            <person name="Suflita J.M."/>
        </authorList>
    </citation>
    <scope>NUCLEOTIDE SEQUENCE [LARGE SCALE GENOMIC DNA]</scope>
    <source>
        <strain evidence="7 8">SPR</strain>
    </source>
</reference>
<dbReference type="STRING" id="1429043.X474_00380"/>
<keyword evidence="5 6" id="KW-0472">Membrane</keyword>
<dbReference type="Pfam" id="PF03899">
    <property type="entry name" value="ATP-synt_I"/>
    <property type="match status" value="1"/>
</dbReference>
<dbReference type="EMBL" id="AZAC01000001">
    <property type="protein sequence ID" value="KIX16033.1"/>
    <property type="molecule type" value="Genomic_DNA"/>
</dbReference>
<gene>
    <name evidence="7" type="ORF">X474_00380</name>
</gene>
<dbReference type="RefSeq" id="WP_044346077.1">
    <property type="nucleotide sequence ID" value="NZ_AZAC01000001.1"/>
</dbReference>
<evidence type="ECO:0000256" key="5">
    <source>
        <dbReference type="ARBA" id="ARBA00023136"/>
    </source>
</evidence>
<keyword evidence="4 6" id="KW-1133">Transmembrane helix</keyword>
<feature type="transmembrane region" description="Helical" evidence="6">
    <location>
        <begin position="71"/>
        <end position="92"/>
    </location>
</feature>
<comment type="caution">
    <text evidence="7">The sequence shown here is derived from an EMBL/GenBank/DDBJ whole genome shotgun (WGS) entry which is preliminary data.</text>
</comment>
<keyword evidence="2" id="KW-1003">Cell membrane</keyword>
<keyword evidence="3 6" id="KW-0812">Transmembrane</keyword>
<evidence type="ECO:0000313" key="7">
    <source>
        <dbReference type="EMBL" id="KIX16033.1"/>
    </source>
</evidence>
<name>A0A0D2I0P8_9BACT</name>
<keyword evidence="8" id="KW-1185">Reference proteome</keyword>
<dbReference type="GO" id="GO:0005886">
    <property type="term" value="C:plasma membrane"/>
    <property type="evidence" value="ECO:0007669"/>
    <property type="project" value="UniProtKB-SubCell"/>
</dbReference>
<comment type="subcellular location">
    <subcellularLocation>
        <location evidence="1">Cell membrane</location>
        <topology evidence="1">Multi-pass membrane protein</topology>
    </subcellularLocation>
</comment>
<evidence type="ECO:0000256" key="6">
    <source>
        <dbReference type="SAM" id="Phobius"/>
    </source>
</evidence>
<feature type="transmembrane region" description="Helical" evidence="6">
    <location>
        <begin position="42"/>
        <end position="59"/>
    </location>
</feature>
<protein>
    <recommendedName>
        <fullName evidence="9">ATP synthase I</fullName>
    </recommendedName>
</protein>
<evidence type="ECO:0000256" key="1">
    <source>
        <dbReference type="ARBA" id="ARBA00004651"/>
    </source>
</evidence>
<dbReference type="OrthoDB" id="5518164at2"/>
<proteinExistence type="predicted"/>
<organism evidence="7 8">
    <name type="scientific">Dethiosulfatarculus sandiegensis</name>
    <dbReference type="NCBI Taxonomy" id="1429043"/>
    <lineage>
        <taxon>Bacteria</taxon>
        <taxon>Pseudomonadati</taxon>
        <taxon>Thermodesulfobacteriota</taxon>
        <taxon>Desulfarculia</taxon>
        <taxon>Desulfarculales</taxon>
        <taxon>Desulfarculaceae</taxon>
        <taxon>Dethiosulfatarculus</taxon>
    </lineage>
</organism>
<evidence type="ECO:0000313" key="8">
    <source>
        <dbReference type="Proteomes" id="UP000032233"/>
    </source>
</evidence>